<proteinExistence type="predicted"/>
<accession>A0A8S5SFD4</accession>
<dbReference type="SUPFAM" id="SSF88659">
    <property type="entry name" value="Sigma3 and sigma4 domains of RNA polymerase sigma factors"/>
    <property type="match status" value="1"/>
</dbReference>
<protein>
    <submittedName>
        <fullName evidence="1">Uncharacterized protein</fullName>
    </submittedName>
</protein>
<reference evidence="1" key="1">
    <citation type="journal article" date="2021" name="Proc. Natl. Acad. Sci. U.S.A.">
        <title>A Catalog of Tens of Thousands of Viruses from Human Metagenomes Reveals Hidden Associations with Chronic Diseases.</title>
        <authorList>
            <person name="Tisza M.J."/>
            <person name="Buck C.B."/>
        </authorList>
    </citation>
    <scope>NUCLEOTIDE SEQUENCE</scope>
    <source>
        <strain evidence="1">Ct3q24</strain>
    </source>
</reference>
<evidence type="ECO:0000313" key="1">
    <source>
        <dbReference type="EMBL" id="DAF49343.1"/>
    </source>
</evidence>
<sequence>MADDYCEIARNYLKPICRYGIRIDVLKERLDTLRGDLYTLRAVDYSKERLSGGGTPSGIDGGIATLVDAESAALAEMAELVTKKETAVSIINELPDMDWKNILTHAYVNGYDNQEIADRIKFSVDRVKQLRREALYEFGRRLGNRQKTTPHYTQLHPIIPTDKV</sequence>
<dbReference type="Gene3D" id="1.20.140.160">
    <property type="match status" value="1"/>
</dbReference>
<dbReference type="InterPro" id="IPR013324">
    <property type="entry name" value="RNA_pol_sigma_r3/r4-like"/>
</dbReference>
<name>A0A8S5SFD4_9CAUD</name>
<dbReference type="EMBL" id="BK032580">
    <property type="protein sequence ID" value="DAF49343.1"/>
    <property type="molecule type" value="Genomic_DNA"/>
</dbReference>
<organism evidence="1">
    <name type="scientific">Siphoviridae sp. ct3q24</name>
    <dbReference type="NCBI Taxonomy" id="2827772"/>
    <lineage>
        <taxon>Viruses</taxon>
        <taxon>Duplodnaviria</taxon>
        <taxon>Heunggongvirae</taxon>
        <taxon>Uroviricota</taxon>
        <taxon>Caudoviricetes</taxon>
    </lineage>
</organism>